<dbReference type="EMBL" id="CAJJDO010000024">
    <property type="protein sequence ID" value="CAD8153641.1"/>
    <property type="molecule type" value="Genomic_DNA"/>
</dbReference>
<dbReference type="AlphaFoldDB" id="A0A8S1THL3"/>
<name>A0A8S1THL3_9CILI</name>
<keyword evidence="2" id="KW-1185">Reference proteome</keyword>
<reference evidence="1" key="1">
    <citation type="submission" date="2021-01" db="EMBL/GenBank/DDBJ databases">
        <authorList>
            <consortium name="Genoscope - CEA"/>
            <person name="William W."/>
        </authorList>
    </citation>
    <scope>NUCLEOTIDE SEQUENCE</scope>
</reference>
<dbReference type="Proteomes" id="UP000689195">
    <property type="component" value="Unassembled WGS sequence"/>
</dbReference>
<evidence type="ECO:0000313" key="2">
    <source>
        <dbReference type="Proteomes" id="UP000689195"/>
    </source>
</evidence>
<comment type="caution">
    <text evidence="1">The sequence shown here is derived from an EMBL/GenBank/DDBJ whole genome shotgun (WGS) entry which is preliminary data.</text>
</comment>
<gene>
    <name evidence="1" type="ORF">PPENT_87.1.T0240328</name>
</gene>
<organism evidence="1 2">
    <name type="scientific">Paramecium pentaurelia</name>
    <dbReference type="NCBI Taxonomy" id="43138"/>
    <lineage>
        <taxon>Eukaryota</taxon>
        <taxon>Sar</taxon>
        <taxon>Alveolata</taxon>
        <taxon>Ciliophora</taxon>
        <taxon>Intramacronucleata</taxon>
        <taxon>Oligohymenophorea</taxon>
        <taxon>Peniculida</taxon>
        <taxon>Parameciidae</taxon>
        <taxon>Paramecium</taxon>
    </lineage>
</organism>
<sequence length="242" mass="27343">MVVSETVCGNCENRRCSDNKNIGKQCSFLKRTDHTCQKFTTNDGPYKKSAVSACPVACTSKFVMKLLKHLQQNDNVQIIIKLVKHQVQDVNIVLDMEITLLKHHVNGQNLTIYMSSLICNSNYKMKHATLGLLDAISGNSALCLKNSIGISCLPISGIYYHNKKMSCQCTFDGYQNINAKITEHKIMQMVLTYQHMLIGVPLLFQIEPNLLIKEFVLYIQSLQIVIMKVLMKVVDGLKHSVY</sequence>
<protein>
    <submittedName>
        <fullName evidence="1">Uncharacterized protein</fullName>
    </submittedName>
</protein>
<proteinExistence type="predicted"/>
<evidence type="ECO:0000313" key="1">
    <source>
        <dbReference type="EMBL" id="CAD8153641.1"/>
    </source>
</evidence>
<accession>A0A8S1THL3</accession>